<gene>
    <name evidence="1" type="ORF">APZ42_027761</name>
</gene>
<accession>A0A164R2P9</accession>
<organism evidence="1 2">
    <name type="scientific">Daphnia magna</name>
    <dbReference type="NCBI Taxonomy" id="35525"/>
    <lineage>
        <taxon>Eukaryota</taxon>
        <taxon>Metazoa</taxon>
        <taxon>Ecdysozoa</taxon>
        <taxon>Arthropoda</taxon>
        <taxon>Crustacea</taxon>
        <taxon>Branchiopoda</taxon>
        <taxon>Diplostraca</taxon>
        <taxon>Cladocera</taxon>
        <taxon>Anomopoda</taxon>
        <taxon>Daphniidae</taxon>
        <taxon>Daphnia</taxon>
    </lineage>
</organism>
<reference evidence="1 2" key="1">
    <citation type="submission" date="2016-03" db="EMBL/GenBank/DDBJ databases">
        <title>EvidentialGene: Evidence-directed Construction of Genes on Genomes.</title>
        <authorList>
            <person name="Gilbert D.G."/>
            <person name="Choi J.-H."/>
            <person name="Mockaitis K."/>
            <person name="Colbourne J."/>
            <person name="Pfrender M."/>
        </authorList>
    </citation>
    <scope>NUCLEOTIDE SEQUENCE [LARGE SCALE GENOMIC DNA]</scope>
    <source>
        <strain evidence="1 2">Xinb3</strain>
        <tissue evidence="1">Complete organism</tissue>
    </source>
</reference>
<dbReference type="Proteomes" id="UP000076858">
    <property type="component" value="Unassembled WGS sequence"/>
</dbReference>
<evidence type="ECO:0000313" key="1">
    <source>
        <dbReference type="EMBL" id="KZS08287.1"/>
    </source>
</evidence>
<proteinExistence type="predicted"/>
<comment type="caution">
    <text evidence="1">The sequence shown here is derived from an EMBL/GenBank/DDBJ whole genome shotgun (WGS) entry which is preliminary data.</text>
</comment>
<keyword evidence="2" id="KW-1185">Reference proteome</keyword>
<dbReference type="EMBL" id="LRGB01002244">
    <property type="protein sequence ID" value="KZS08287.1"/>
    <property type="molecule type" value="Genomic_DNA"/>
</dbReference>
<dbReference type="AlphaFoldDB" id="A0A164R2P9"/>
<protein>
    <submittedName>
        <fullName evidence="1">Uncharacterized protein</fullName>
    </submittedName>
</protein>
<evidence type="ECO:0000313" key="2">
    <source>
        <dbReference type="Proteomes" id="UP000076858"/>
    </source>
</evidence>
<sequence>MNILDWFERSMETLGGLVKENKFNPTICCDTHRKELVGKLVLEHLIIRNHLETKKWVKEFNQQSKSKSLRKQAKENELSTVHNFEFEIAQNLSALTASLGSSSKPGLW</sequence>
<name>A0A164R2P9_9CRUS</name>